<dbReference type="KEGG" id="marz:MARA_40580"/>
<gene>
    <name evidence="2" type="ORF">MARA_40580</name>
</gene>
<feature type="region of interest" description="Disordered" evidence="1">
    <location>
        <begin position="1"/>
        <end position="32"/>
    </location>
</feature>
<evidence type="ECO:0000313" key="3">
    <source>
        <dbReference type="Proteomes" id="UP000467428"/>
    </source>
</evidence>
<dbReference type="EMBL" id="AP022593">
    <property type="protein sequence ID" value="BBY50590.1"/>
    <property type="molecule type" value="Genomic_DNA"/>
</dbReference>
<accession>A0A7I7S2D3</accession>
<evidence type="ECO:0000256" key="1">
    <source>
        <dbReference type="SAM" id="MobiDB-lite"/>
    </source>
</evidence>
<keyword evidence="3" id="KW-1185">Reference proteome</keyword>
<name>A0A7I7S2D3_9MYCO</name>
<protein>
    <submittedName>
        <fullName evidence="2">Uncharacterized protein</fullName>
    </submittedName>
</protein>
<dbReference type="AlphaFoldDB" id="A0A7I7S2D3"/>
<geneLocation type="plasmid" evidence="3">
    <name>pjcm18538 dna</name>
</geneLocation>
<sequence>MRVNPLHEWSFGCHPGNPGGGAGRPAGVNGGEDVRYRRGELVTARRDFQGMDRPLVPEGTVGEIVSTTVLTGRPKTVRFQLMTEWGPKTFTTYVTNEDVERAEQVATQHRRS</sequence>
<evidence type="ECO:0000313" key="2">
    <source>
        <dbReference type="EMBL" id="BBY50590.1"/>
    </source>
</evidence>
<feature type="compositionally biased region" description="Gly residues" evidence="1">
    <location>
        <begin position="17"/>
        <end position="30"/>
    </location>
</feature>
<dbReference type="Proteomes" id="UP000467428">
    <property type="component" value="Chromosome"/>
</dbReference>
<proteinExistence type="predicted"/>
<reference evidence="2 3" key="1">
    <citation type="journal article" date="2019" name="Emerg. Microbes Infect.">
        <title>Comprehensive subspecies identification of 175 nontuberculous mycobacteria species based on 7547 genomic profiles.</title>
        <authorList>
            <person name="Matsumoto Y."/>
            <person name="Kinjo T."/>
            <person name="Motooka D."/>
            <person name="Nabeya D."/>
            <person name="Jung N."/>
            <person name="Uechi K."/>
            <person name="Horii T."/>
            <person name="Iida T."/>
            <person name="Fujita J."/>
            <person name="Nakamura S."/>
        </authorList>
    </citation>
    <scope>NUCLEOTIDE SEQUENCE [LARGE SCALE GENOMIC DNA]</scope>
    <source>
        <strain evidence="2 3">JCM 18538</strain>
    </source>
</reference>
<organism evidence="2 3">
    <name type="scientific">Mycolicibacterium arabiense</name>
    <dbReference type="NCBI Taxonomy" id="1286181"/>
    <lineage>
        <taxon>Bacteria</taxon>
        <taxon>Bacillati</taxon>
        <taxon>Actinomycetota</taxon>
        <taxon>Actinomycetes</taxon>
        <taxon>Mycobacteriales</taxon>
        <taxon>Mycobacteriaceae</taxon>
        <taxon>Mycolicibacterium</taxon>
    </lineage>
</organism>